<evidence type="ECO:0000256" key="1">
    <source>
        <dbReference type="SAM" id="MobiDB-lite"/>
    </source>
</evidence>
<dbReference type="EMBL" id="JBCEZU010000001">
    <property type="protein sequence ID" value="KAK9542296.1"/>
    <property type="molecule type" value="Genomic_DNA"/>
</dbReference>
<proteinExistence type="predicted"/>
<organism evidence="2 3">
    <name type="scientific">Zoarces viviparus</name>
    <name type="common">Viviparous eelpout</name>
    <name type="synonym">Blennius viviparus</name>
    <dbReference type="NCBI Taxonomy" id="48416"/>
    <lineage>
        <taxon>Eukaryota</taxon>
        <taxon>Metazoa</taxon>
        <taxon>Chordata</taxon>
        <taxon>Craniata</taxon>
        <taxon>Vertebrata</taxon>
        <taxon>Euteleostomi</taxon>
        <taxon>Actinopterygii</taxon>
        <taxon>Neopterygii</taxon>
        <taxon>Teleostei</taxon>
        <taxon>Neoteleostei</taxon>
        <taxon>Acanthomorphata</taxon>
        <taxon>Eupercaria</taxon>
        <taxon>Perciformes</taxon>
        <taxon>Cottioidei</taxon>
        <taxon>Zoarcales</taxon>
        <taxon>Zoarcidae</taxon>
        <taxon>Zoarcinae</taxon>
        <taxon>Zoarces</taxon>
    </lineage>
</organism>
<protein>
    <submittedName>
        <fullName evidence="2">Uncharacterized protein</fullName>
    </submittedName>
</protein>
<reference evidence="2 3" key="1">
    <citation type="journal article" date="2024" name="Genome Biol. Evol.">
        <title>Chromosome-level genome assembly of the viviparous eelpout Zoarces viviparus.</title>
        <authorList>
            <person name="Fuhrmann N."/>
            <person name="Brasseur M.V."/>
            <person name="Bakowski C.E."/>
            <person name="Podsiadlowski L."/>
            <person name="Prost S."/>
            <person name="Krehenwinkel H."/>
            <person name="Mayer C."/>
        </authorList>
    </citation>
    <scope>NUCLEOTIDE SEQUENCE [LARGE SCALE GENOMIC DNA]</scope>
    <source>
        <strain evidence="2">NO-MEL_2022_Ind0_liver</strain>
    </source>
</reference>
<sequence>MVPVTADPSVGPRGKGQTANAPPPIHMALPAACLQDKQAKLVDKDTSAKKDKGRQSSDSLSALDITLHISLD</sequence>
<name>A0AAW1G601_ZOAVI</name>
<dbReference type="Proteomes" id="UP001488805">
    <property type="component" value="Unassembled WGS sequence"/>
</dbReference>
<keyword evidence="3" id="KW-1185">Reference proteome</keyword>
<comment type="caution">
    <text evidence="2">The sequence shown here is derived from an EMBL/GenBank/DDBJ whole genome shotgun (WGS) entry which is preliminary data.</text>
</comment>
<gene>
    <name evidence="2" type="ORF">VZT92_000171</name>
</gene>
<evidence type="ECO:0000313" key="2">
    <source>
        <dbReference type="EMBL" id="KAK9542296.1"/>
    </source>
</evidence>
<evidence type="ECO:0000313" key="3">
    <source>
        <dbReference type="Proteomes" id="UP001488805"/>
    </source>
</evidence>
<dbReference type="AlphaFoldDB" id="A0AAW1G601"/>
<accession>A0AAW1G601</accession>
<feature type="compositionally biased region" description="Basic and acidic residues" evidence="1">
    <location>
        <begin position="37"/>
        <end position="55"/>
    </location>
</feature>
<feature type="region of interest" description="Disordered" evidence="1">
    <location>
        <begin position="1"/>
        <end position="72"/>
    </location>
</feature>